<dbReference type="Proteomes" id="UP000807342">
    <property type="component" value="Unassembled WGS sequence"/>
</dbReference>
<evidence type="ECO:0000313" key="3">
    <source>
        <dbReference type="Proteomes" id="UP000807342"/>
    </source>
</evidence>
<accession>A0A9P5X2V5</accession>
<protein>
    <submittedName>
        <fullName evidence="2">Uncharacterized protein</fullName>
    </submittedName>
</protein>
<dbReference type="EMBL" id="MU151468">
    <property type="protein sequence ID" value="KAF9443488.1"/>
    <property type="molecule type" value="Genomic_DNA"/>
</dbReference>
<proteinExistence type="predicted"/>
<dbReference type="OrthoDB" id="2745898at2759"/>
<reference evidence="2" key="1">
    <citation type="submission" date="2020-11" db="EMBL/GenBank/DDBJ databases">
        <authorList>
            <consortium name="DOE Joint Genome Institute"/>
            <person name="Ahrendt S."/>
            <person name="Riley R."/>
            <person name="Andreopoulos W."/>
            <person name="Labutti K."/>
            <person name="Pangilinan J."/>
            <person name="Ruiz-Duenas F.J."/>
            <person name="Barrasa J.M."/>
            <person name="Sanchez-Garcia M."/>
            <person name="Camarero S."/>
            <person name="Miyauchi S."/>
            <person name="Serrano A."/>
            <person name="Linde D."/>
            <person name="Babiker R."/>
            <person name="Drula E."/>
            <person name="Ayuso-Fernandez I."/>
            <person name="Pacheco R."/>
            <person name="Padilla G."/>
            <person name="Ferreira P."/>
            <person name="Barriuso J."/>
            <person name="Kellner H."/>
            <person name="Castanera R."/>
            <person name="Alfaro M."/>
            <person name="Ramirez L."/>
            <person name="Pisabarro A.G."/>
            <person name="Kuo A."/>
            <person name="Tritt A."/>
            <person name="Lipzen A."/>
            <person name="He G."/>
            <person name="Yan M."/>
            <person name="Ng V."/>
            <person name="Cullen D."/>
            <person name="Martin F."/>
            <person name="Rosso M.-N."/>
            <person name="Henrissat B."/>
            <person name="Hibbett D."/>
            <person name="Martinez A.T."/>
            <person name="Grigoriev I.V."/>
        </authorList>
    </citation>
    <scope>NUCLEOTIDE SEQUENCE</scope>
    <source>
        <strain evidence="2">MF-IS2</strain>
    </source>
</reference>
<sequence>MPENSSSELGPRIPQELLDIIITNLEGSPTALARCALASSCLYPLSEKLLYRKFTLGPPVRYSANKESRTRPNLQSTHNLLKIIQSKPHIAKYIHEITITNNGPLFTWLDRKATNWLNDYHDDTIGKVIFQLTNLRKFSLVGVVSQASDDGYLDWFNFSGAFRLTMFYAFTKMENMESIRLEHVDNVPLALFDQLPSRVKVLVLHGVAWAPDGYYPHERLLLDKLLEAEEVKNQKKKPQAEKPCRLETLCLHLHDSCYWPFAAYLLGSPSPPSLANLKRLHCGMREPDDHEQIWQLAVKCKDSLEHLEFFPSWPVSHENNAIEHIIFSDLLNLRHLCFNFFIQADNWGADDWAPWVASTLIKLASRSSSTSLSPALLSSSPSSSSSPSVCPSSFADSHENTRMNKLEVVRIRLEFGFTEADDLYLDLSKWRWVDDVLCFQDNFPNLREVEFDLVCVDDATEPFFEGLLVELRAQFPKLIRRGVLRVQEGYNLGLLD</sequence>
<gene>
    <name evidence="2" type="ORF">P691DRAFT_764214</name>
</gene>
<dbReference type="SUPFAM" id="SSF52047">
    <property type="entry name" value="RNI-like"/>
    <property type="match status" value="1"/>
</dbReference>
<evidence type="ECO:0000313" key="2">
    <source>
        <dbReference type="EMBL" id="KAF9443488.1"/>
    </source>
</evidence>
<feature type="compositionally biased region" description="Low complexity" evidence="1">
    <location>
        <begin position="378"/>
        <end position="395"/>
    </location>
</feature>
<organism evidence="2 3">
    <name type="scientific">Macrolepiota fuliginosa MF-IS2</name>
    <dbReference type="NCBI Taxonomy" id="1400762"/>
    <lineage>
        <taxon>Eukaryota</taxon>
        <taxon>Fungi</taxon>
        <taxon>Dikarya</taxon>
        <taxon>Basidiomycota</taxon>
        <taxon>Agaricomycotina</taxon>
        <taxon>Agaricomycetes</taxon>
        <taxon>Agaricomycetidae</taxon>
        <taxon>Agaricales</taxon>
        <taxon>Agaricineae</taxon>
        <taxon>Agaricaceae</taxon>
        <taxon>Macrolepiota</taxon>
    </lineage>
</organism>
<keyword evidence="3" id="KW-1185">Reference proteome</keyword>
<dbReference type="AlphaFoldDB" id="A0A9P5X2V5"/>
<name>A0A9P5X2V5_9AGAR</name>
<feature type="region of interest" description="Disordered" evidence="1">
    <location>
        <begin position="378"/>
        <end position="397"/>
    </location>
</feature>
<evidence type="ECO:0000256" key="1">
    <source>
        <dbReference type="SAM" id="MobiDB-lite"/>
    </source>
</evidence>
<comment type="caution">
    <text evidence="2">The sequence shown here is derived from an EMBL/GenBank/DDBJ whole genome shotgun (WGS) entry which is preliminary data.</text>
</comment>